<gene>
    <name evidence="2" type="ORF">dnm_011540</name>
</gene>
<keyword evidence="3" id="KW-1185">Reference proteome</keyword>
<accession>A0A975BH74</accession>
<evidence type="ECO:0008006" key="4">
    <source>
        <dbReference type="Google" id="ProtNLM"/>
    </source>
</evidence>
<sequence>MILVTLSVFLIILGGNVKGEVILKTEYQDSAPKYFEKNGKIAGICVDIINELNSRLRKKHIKIGSPEKVVMNPVQSPGYQDTESHPSLLVQDYQKN</sequence>
<feature type="region of interest" description="Disordered" evidence="1">
    <location>
        <begin position="69"/>
        <end position="96"/>
    </location>
</feature>
<name>A0A975BH74_9BACT</name>
<evidence type="ECO:0000256" key="1">
    <source>
        <dbReference type="SAM" id="MobiDB-lite"/>
    </source>
</evidence>
<dbReference type="EMBL" id="CP061800">
    <property type="protein sequence ID" value="QTA85149.1"/>
    <property type="molecule type" value="Genomic_DNA"/>
</dbReference>
<dbReference type="Proteomes" id="UP000663722">
    <property type="component" value="Chromosome"/>
</dbReference>
<evidence type="ECO:0000313" key="2">
    <source>
        <dbReference type="EMBL" id="QTA85149.1"/>
    </source>
</evidence>
<reference evidence="2" key="1">
    <citation type="journal article" date="2021" name="Microb. Physiol.">
        <title>Proteogenomic Insights into the Physiology of Marine, Sulfate-Reducing, Filamentous Desulfonema limicola and Desulfonema magnum.</title>
        <authorList>
            <person name="Schnaars V."/>
            <person name="Wohlbrand L."/>
            <person name="Scheve S."/>
            <person name="Hinrichs C."/>
            <person name="Reinhardt R."/>
            <person name="Rabus R."/>
        </authorList>
    </citation>
    <scope>NUCLEOTIDE SEQUENCE</scope>
    <source>
        <strain evidence="2">4be13</strain>
    </source>
</reference>
<proteinExistence type="predicted"/>
<protein>
    <recommendedName>
        <fullName evidence="4">Solute-binding protein family 3/N-terminal domain-containing protein</fullName>
    </recommendedName>
</protein>
<dbReference type="KEGG" id="dmm:dnm_011540"/>
<organism evidence="2 3">
    <name type="scientific">Desulfonema magnum</name>
    <dbReference type="NCBI Taxonomy" id="45655"/>
    <lineage>
        <taxon>Bacteria</taxon>
        <taxon>Pseudomonadati</taxon>
        <taxon>Thermodesulfobacteriota</taxon>
        <taxon>Desulfobacteria</taxon>
        <taxon>Desulfobacterales</taxon>
        <taxon>Desulfococcaceae</taxon>
        <taxon>Desulfonema</taxon>
    </lineage>
</organism>
<dbReference type="AlphaFoldDB" id="A0A975BH74"/>
<evidence type="ECO:0000313" key="3">
    <source>
        <dbReference type="Proteomes" id="UP000663722"/>
    </source>
</evidence>